<sequence length="263" mass="28477">MNDDPCVYLVGTGPGDPDLLTVRALRLIEQADVVVYDRLVAPGVLDLVPAGASRIYVGKATDRHTLPQDEINRLLLKVAGRARVVVRLKGGDPFVFGRGGEEAEFLRRHNVRFEVVPGVTAATAVTTYAGIPLTHRGLSTGVQIITGHSRANGPLEHDWARLANPDQTLVIYMGVSNIDEISARLMEAGLSGDTPAAAIQDGATSRQRRLVTTLAQLGRETREADLRPPVLFVIGRVVSMADTLDWYRPEQAEACPTARERSA</sequence>
<dbReference type="RefSeq" id="WP_077278261.1">
    <property type="nucleotide sequence ID" value="NZ_MVBK01000035.1"/>
</dbReference>
<keyword evidence="4 13" id="KW-0489">Methyltransferase</keyword>
<name>A0A1V3NL54_9GAMM</name>
<dbReference type="InterPro" id="IPR014777">
    <property type="entry name" value="4pyrrole_Mease_sub1"/>
</dbReference>
<dbReference type="Gene3D" id="3.40.1010.10">
    <property type="entry name" value="Cobalt-precorrin-4 Transmethylase, Domain 1"/>
    <property type="match status" value="1"/>
</dbReference>
<dbReference type="AlphaFoldDB" id="A0A1V3NL54"/>
<evidence type="ECO:0000256" key="5">
    <source>
        <dbReference type="ARBA" id="ARBA00022679"/>
    </source>
</evidence>
<evidence type="ECO:0000256" key="9">
    <source>
        <dbReference type="ARBA" id="ARBA00023244"/>
    </source>
</evidence>
<evidence type="ECO:0000256" key="12">
    <source>
        <dbReference type="ARBA" id="ARBA00060548"/>
    </source>
</evidence>
<evidence type="ECO:0000313" key="15">
    <source>
        <dbReference type="EMBL" id="OOG25683.1"/>
    </source>
</evidence>
<comment type="pathway">
    <text evidence="11">Porphyrin-containing compound metabolism; siroheme biosynthesis; precorrin-2 from uroporphyrinogen III: step 1/1.</text>
</comment>
<dbReference type="EC" id="2.1.1.107" evidence="2"/>
<dbReference type="NCBIfam" id="TIGR01469">
    <property type="entry name" value="cobA_cysG_Cterm"/>
    <property type="match status" value="1"/>
</dbReference>
<evidence type="ECO:0000259" key="14">
    <source>
        <dbReference type="Pfam" id="PF00590"/>
    </source>
</evidence>
<dbReference type="NCBIfam" id="NF004790">
    <property type="entry name" value="PRK06136.1"/>
    <property type="match status" value="1"/>
</dbReference>
<dbReference type="InterPro" id="IPR003043">
    <property type="entry name" value="Uropor_MeTrfase_CS"/>
</dbReference>
<dbReference type="Gene3D" id="3.30.950.10">
    <property type="entry name" value="Methyltransferase, Cobalt-precorrin-4 Transmethylase, Domain 2"/>
    <property type="match status" value="1"/>
</dbReference>
<protein>
    <recommendedName>
        <fullName evidence="2">uroporphyrinogen-III C-methyltransferase</fullName>
        <ecNumber evidence="2">2.1.1.107</ecNumber>
    </recommendedName>
</protein>
<comment type="similarity">
    <text evidence="1 13">Belongs to the precorrin methyltransferase family.</text>
</comment>
<dbReference type="Pfam" id="PF00590">
    <property type="entry name" value="TP_methylase"/>
    <property type="match status" value="1"/>
</dbReference>
<evidence type="ECO:0000256" key="7">
    <source>
        <dbReference type="ARBA" id="ARBA00023002"/>
    </source>
</evidence>
<evidence type="ECO:0000256" key="6">
    <source>
        <dbReference type="ARBA" id="ARBA00022691"/>
    </source>
</evidence>
<evidence type="ECO:0000313" key="16">
    <source>
        <dbReference type="Proteomes" id="UP000189462"/>
    </source>
</evidence>
<dbReference type="UniPathway" id="UPA00262">
    <property type="reaction ID" value="UER00211"/>
</dbReference>
<dbReference type="InterPro" id="IPR006366">
    <property type="entry name" value="CobA/CysG_C"/>
</dbReference>
<keyword evidence="10" id="KW-0511">Multifunctional enzyme</keyword>
<dbReference type="EMBL" id="MVBK01000035">
    <property type="protein sequence ID" value="OOG25683.1"/>
    <property type="molecule type" value="Genomic_DNA"/>
</dbReference>
<evidence type="ECO:0000256" key="8">
    <source>
        <dbReference type="ARBA" id="ARBA00023239"/>
    </source>
</evidence>
<dbReference type="Proteomes" id="UP000189462">
    <property type="component" value="Unassembled WGS sequence"/>
</dbReference>
<comment type="pathway">
    <text evidence="12">Cofactor biosynthesis; adenosylcobalamin biosynthesis; precorrin-2 from uroporphyrinogen III: step 1/1.</text>
</comment>
<keyword evidence="16" id="KW-1185">Reference proteome</keyword>
<dbReference type="InterPro" id="IPR000878">
    <property type="entry name" value="4pyrrol_Mease"/>
</dbReference>
<proteinExistence type="inferred from homology"/>
<evidence type="ECO:0000256" key="1">
    <source>
        <dbReference type="ARBA" id="ARBA00005879"/>
    </source>
</evidence>
<dbReference type="STRING" id="108003.B1C78_06140"/>
<dbReference type="PANTHER" id="PTHR45790:SF3">
    <property type="entry name" value="S-ADENOSYL-L-METHIONINE-DEPENDENT UROPORPHYRINOGEN III METHYLTRANSFERASE, CHLOROPLASTIC"/>
    <property type="match status" value="1"/>
</dbReference>
<dbReference type="OrthoDB" id="9815856at2"/>
<evidence type="ECO:0000256" key="2">
    <source>
        <dbReference type="ARBA" id="ARBA00012162"/>
    </source>
</evidence>
<evidence type="ECO:0000256" key="4">
    <source>
        <dbReference type="ARBA" id="ARBA00022603"/>
    </source>
</evidence>
<keyword evidence="5 13" id="KW-0808">Transferase</keyword>
<organism evidence="15 16">
    <name type="scientific">Thioalkalivibrio denitrificans</name>
    <dbReference type="NCBI Taxonomy" id="108003"/>
    <lineage>
        <taxon>Bacteria</taxon>
        <taxon>Pseudomonadati</taxon>
        <taxon>Pseudomonadota</taxon>
        <taxon>Gammaproteobacteria</taxon>
        <taxon>Chromatiales</taxon>
        <taxon>Ectothiorhodospiraceae</taxon>
        <taxon>Thioalkalivibrio</taxon>
    </lineage>
</organism>
<dbReference type="CDD" id="cd11642">
    <property type="entry name" value="SUMT"/>
    <property type="match status" value="1"/>
</dbReference>
<comment type="caution">
    <text evidence="15">The sequence shown here is derived from an EMBL/GenBank/DDBJ whole genome shotgun (WGS) entry which is preliminary data.</text>
</comment>
<keyword evidence="8" id="KW-0456">Lyase</keyword>
<keyword evidence="7" id="KW-0560">Oxidoreductase</keyword>
<dbReference type="InterPro" id="IPR014776">
    <property type="entry name" value="4pyrrole_Mease_sub2"/>
</dbReference>
<dbReference type="GO" id="GO:0004851">
    <property type="term" value="F:uroporphyrin-III C-methyltransferase activity"/>
    <property type="evidence" value="ECO:0007669"/>
    <property type="project" value="UniProtKB-EC"/>
</dbReference>
<dbReference type="GO" id="GO:0016491">
    <property type="term" value="F:oxidoreductase activity"/>
    <property type="evidence" value="ECO:0007669"/>
    <property type="project" value="UniProtKB-KW"/>
</dbReference>
<keyword evidence="3" id="KW-0169">Cobalamin biosynthesis</keyword>
<feature type="domain" description="Tetrapyrrole methylase" evidence="14">
    <location>
        <begin position="7"/>
        <end position="217"/>
    </location>
</feature>
<dbReference type="InterPro" id="IPR035996">
    <property type="entry name" value="4pyrrol_Methylase_sf"/>
</dbReference>
<dbReference type="GO" id="GO:0009236">
    <property type="term" value="P:cobalamin biosynthetic process"/>
    <property type="evidence" value="ECO:0007669"/>
    <property type="project" value="UniProtKB-KW"/>
</dbReference>
<dbReference type="GO" id="GO:0019354">
    <property type="term" value="P:siroheme biosynthetic process"/>
    <property type="evidence" value="ECO:0007669"/>
    <property type="project" value="UniProtKB-UniPathway"/>
</dbReference>
<dbReference type="GO" id="GO:0016829">
    <property type="term" value="F:lyase activity"/>
    <property type="evidence" value="ECO:0007669"/>
    <property type="project" value="UniProtKB-KW"/>
</dbReference>
<keyword evidence="9" id="KW-0627">Porphyrin biosynthesis</keyword>
<evidence type="ECO:0000256" key="3">
    <source>
        <dbReference type="ARBA" id="ARBA00022573"/>
    </source>
</evidence>
<keyword evidence="6" id="KW-0949">S-adenosyl-L-methionine</keyword>
<evidence type="ECO:0000256" key="13">
    <source>
        <dbReference type="RuleBase" id="RU003960"/>
    </source>
</evidence>
<evidence type="ECO:0000256" key="10">
    <source>
        <dbReference type="ARBA" id="ARBA00023268"/>
    </source>
</evidence>
<gene>
    <name evidence="15" type="ORF">B1C78_06140</name>
</gene>
<dbReference type="SUPFAM" id="SSF53790">
    <property type="entry name" value="Tetrapyrrole methylase"/>
    <property type="match status" value="1"/>
</dbReference>
<dbReference type="PANTHER" id="PTHR45790">
    <property type="entry name" value="SIROHEME SYNTHASE-RELATED"/>
    <property type="match status" value="1"/>
</dbReference>
<reference evidence="15 16" key="1">
    <citation type="submission" date="2017-02" db="EMBL/GenBank/DDBJ databases">
        <title>Genomic diversity within the haloalkaliphilic genus Thioalkalivibrio.</title>
        <authorList>
            <person name="Ahn A.-C."/>
            <person name="Meier-Kolthoff J."/>
            <person name="Overmars L."/>
            <person name="Richter M."/>
            <person name="Woyke T."/>
            <person name="Sorokin D.Y."/>
            <person name="Muyzer G."/>
        </authorList>
    </citation>
    <scope>NUCLEOTIDE SEQUENCE [LARGE SCALE GENOMIC DNA]</scope>
    <source>
        <strain evidence="15 16">ALJD</strain>
    </source>
</reference>
<dbReference type="InterPro" id="IPR050161">
    <property type="entry name" value="Siro_Cobalamin_biosynth"/>
</dbReference>
<dbReference type="PROSITE" id="PS00839">
    <property type="entry name" value="SUMT_1"/>
    <property type="match status" value="1"/>
</dbReference>
<accession>A0A1V3NL54</accession>
<dbReference type="FunFam" id="3.30.950.10:FF:000001">
    <property type="entry name" value="Siroheme synthase"/>
    <property type="match status" value="1"/>
</dbReference>
<dbReference type="GO" id="GO:0032259">
    <property type="term" value="P:methylation"/>
    <property type="evidence" value="ECO:0007669"/>
    <property type="project" value="UniProtKB-KW"/>
</dbReference>
<evidence type="ECO:0000256" key="11">
    <source>
        <dbReference type="ARBA" id="ARBA00025705"/>
    </source>
</evidence>
<dbReference type="PROSITE" id="PS00840">
    <property type="entry name" value="SUMT_2"/>
    <property type="match status" value="1"/>
</dbReference>
<dbReference type="FunFam" id="3.40.1010.10:FF:000001">
    <property type="entry name" value="Siroheme synthase"/>
    <property type="match status" value="1"/>
</dbReference>